<comment type="similarity">
    <text evidence="2">Belongs to the class-II aminoacyl-tRNA synthetase family.</text>
</comment>
<proteinExistence type="inferred from homology"/>
<organism evidence="15 16">
    <name type="scientific">Lojkania enalia</name>
    <dbReference type="NCBI Taxonomy" id="147567"/>
    <lineage>
        <taxon>Eukaryota</taxon>
        <taxon>Fungi</taxon>
        <taxon>Dikarya</taxon>
        <taxon>Ascomycota</taxon>
        <taxon>Pezizomycotina</taxon>
        <taxon>Dothideomycetes</taxon>
        <taxon>Pleosporomycetidae</taxon>
        <taxon>Pleosporales</taxon>
        <taxon>Pleosporales incertae sedis</taxon>
        <taxon>Lojkania</taxon>
    </lineage>
</organism>
<feature type="region of interest" description="Disordered" evidence="13">
    <location>
        <begin position="1"/>
        <end position="69"/>
    </location>
</feature>
<evidence type="ECO:0000256" key="13">
    <source>
        <dbReference type="SAM" id="MobiDB-lite"/>
    </source>
</evidence>
<reference evidence="16" key="1">
    <citation type="journal article" date="2020" name="Stud. Mycol.">
        <title>101 Dothideomycetes genomes: A test case for predicting lifestyles and emergence of pathogens.</title>
        <authorList>
            <person name="Haridas S."/>
            <person name="Albert R."/>
            <person name="Binder M."/>
            <person name="Bloem J."/>
            <person name="LaButti K."/>
            <person name="Salamov A."/>
            <person name="Andreopoulos B."/>
            <person name="Baker S."/>
            <person name="Barry K."/>
            <person name="Bills G."/>
            <person name="Bluhm B."/>
            <person name="Cannon C."/>
            <person name="Castanera R."/>
            <person name="Culley D."/>
            <person name="Daum C."/>
            <person name="Ezra D."/>
            <person name="Gonzalez J."/>
            <person name="Henrissat B."/>
            <person name="Kuo A."/>
            <person name="Liang C."/>
            <person name="Lipzen A."/>
            <person name="Lutzoni F."/>
            <person name="Magnuson J."/>
            <person name="Mondo S."/>
            <person name="Nolan M."/>
            <person name="Ohm R."/>
            <person name="Pangilinan J."/>
            <person name="Park H.-J."/>
            <person name="Ramirez L."/>
            <person name="Alfaro M."/>
            <person name="Sun H."/>
            <person name="Tritt A."/>
            <person name="Yoshinaga Y."/>
            <person name="Zwiers L.-H."/>
            <person name="Turgeon B."/>
            <person name="Goodwin S."/>
            <person name="Spatafora J."/>
            <person name="Crous P."/>
            <person name="Grigoriev I."/>
        </authorList>
    </citation>
    <scope>NUCLEOTIDE SEQUENCE [LARGE SCALE GENOMIC DNA]</scope>
    <source>
        <strain evidence="16">CBS 304.66</strain>
    </source>
</reference>
<evidence type="ECO:0000256" key="5">
    <source>
        <dbReference type="ARBA" id="ARBA00022598"/>
    </source>
</evidence>
<dbReference type="PANTHER" id="PTHR42918">
    <property type="entry name" value="LYSYL-TRNA SYNTHETASE"/>
    <property type="match status" value="1"/>
</dbReference>
<keyword evidence="8" id="KW-0648">Protein biosynthesis</keyword>
<keyword evidence="7" id="KW-0067">ATP-binding</keyword>
<evidence type="ECO:0000256" key="7">
    <source>
        <dbReference type="ARBA" id="ARBA00022840"/>
    </source>
</evidence>
<evidence type="ECO:0000256" key="3">
    <source>
        <dbReference type="ARBA" id="ARBA00013166"/>
    </source>
</evidence>
<dbReference type="InterPro" id="IPR018149">
    <property type="entry name" value="Lys-tRNA-synth_II_C"/>
</dbReference>
<keyword evidence="6" id="KW-0547">Nucleotide-binding</keyword>
<evidence type="ECO:0000256" key="2">
    <source>
        <dbReference type="ARBA" id="ARBA00008226"/>
    </source>
</evidence>
<feature type="compositionally biased region" description="Basic and acidic residues" evidence="13">
    <location>
        <begin position="10"/>
        <end position="47"/>
    </location>
</feature>
<dbReference type="GO" id="GO:0005829">
    <property type="term" value="C:cytosol"/>
    <property type="evidence" value="ECO:0007669"/>
    <property type="project" value="TreeGrafter"/>
</dbReference>
<keyword evidence="16" id="KW-1185">Reference proteome</keyword>
<dbReference type="PROSITE" id="PS50862">
    <property type="entry name" value="AA_TRNA_LIGASE_II"/>
    <property type="match status" value="1"/>
</dbReference>
<evidence type="ECO:0000256" key="10">
    <source>
        <dbReference type="ARBA" id="ARBA00030563"/>
    </source>
</evidence>
<dbReference type="Gene3D" id="3.30.930.10">
    <property type="entry name" value="Bira Bifunctional Protein, Domain 2"/>
    <property type="match status" value="1"/>
</dbReference>
<evidence type="ECO:0000256" key="12">
    <source>
        <dbReference type="ARBA" id="ARBA00067316"/>
    </source>
</evidence>
<dbReference type="OrthoDB" id="21243at2759"/>
<dbReference type="InterPro" id="IPR045864">
    <property type="entry name" value="aa-tRNA-synth_II/BPL/LPL"/>
</dbReference>
<evidence type="ECO:0000256" key="11">
    <source>
        <dbReference type="ARBA" id="ARBA00048573"/>
    </source>
</evidence>
<dbReference type="PANTHER" id="PTHR42918:SF9">
    <property type="entry name" value="LYSINE--TRNA LIGASE"/>
    <property type="match status" value="1"/>
</dbReference>
<evidence type="ECO:0000256" key="8">
    <source>
        <dbReference type="ARBA" id="ARBA00022917"/>
    </source>
</evidence>
<dbReference type="InterPro" id="IPR006195">
    <property type="entry name" value="aa-tRNA-synth_II"/>
</dbReference>
<keyword evidence="4" id="KW-0963">Cytoplasm</keyword>
<dbReference type="InterPro" id="IPR034762">
    <property type="entry name" value="Lys-tRNA-ligase_II_bac/euk"/>
</dbReference>
<comment type="catalytic activity">
    <reaction evidence="11">
        <text>tRNA(Lys) + L-lysine + ATP = L-lysyl-tRNA(Lys) + AMP + diphosphate</text>
        <dbReference type="Rhea" id="RHEA:20792"/>
        <dbReference type="Rhea" id="RHEA-COMP:9696"/>
        <dbReference type="Rhea" id="RHEA-COMP:9697"/>
        <dbReference type="ChEBI" id="CHEBI:30616"/>
        <dbReference type="ChEBI" id="CHEBI:32551"/>
        <dbReference type="ChEBI" id="CHEBI:33019"/>
        <dbReference type="ChEBI" id="CHEBI:78442"/>
        <dbReference type="ChEBI" id="CHEBI:78529"/>
        <dbReference type="ChEBI" id="CHEBI:456215"/>
        <dbReference type="EC" id="6.1.1.6"/>
    </reaction>
</comment>
<feature type="region of interest" description="Disordered" evidence="13">
    <location>
        <begin position="581"/>
        <end position="602"/>
    </location>
</feature>
<evidence type="ECO:0000259" key="14">
    <source>
        <dbReference type="PROSITE" id="PS50862"/>
    </source>
</evidence>
<dbReference type="EC" id="6.1.1.6" evidence="3"/>
<evidence type="ECO:0000256" key="6">
    <source>
        <dbReference type="ARBA" id="ARBA00022741"/>
    </source>
</evidence>
<feature type="domain" description="Aminoacyl-transfer RNA synthetases class-II family profile" evidence="14">
    <location>
        <begin position="247"/>
        <end position="577"/>
    </location>
</feature>
<dbReference type="PIRSF" id="PIRSF039101">
    <property type="entry name" value="LysRS2"/>
    <property type="match status" value="1"/>
</dbReference>
<name>A0A9P4MYK8_9PLEO</name>
<keyword evidence="9" id="KW-0030">Aminoacyl-tRNA synthetase</keyword>
<keyword evidence="5" id="KW-0436">Ligase</keyword>
<dbReference type="FunFam" id="2.40.50.140:FF:000050">
    <property type="entry name" value="Lysine--tRNA ligase"/>
    <property type="match status" value="1"/>
</dbReference>
<comment type="subcellular location">
    <subcellularLocation>
        <location evidence="1">Cytoplasm</location>
    </subcellularLocation>
</comment>
<dbReference type="GO" id="GO:0004824">
    <property type="term" value="F:lysine-tRNA ligase activity"/>
    <property type="evidence" value="ECO:0007669"/>
    <property type="project" value="UniProtKB-EC"/>
</dbReference>
<gene>
    <name evidence="15" type="ORF">CC78DRAFT_534683</name>
</gene>
<dbReference type="CDD" id="cd00775">
    <property type="entry name" value="LysRS_core"/>
    <property type="match status" value="1"/>
</dbReference>
<dbReference type="GO" id="GO:0006430">
    <property type="term" value="P:lysyl-tRNA aminoacylation"/>
    <property type="evidence" value="ECO:0007669"/>
    <property type="project" value="InterPro"/>
</dbReference>
<comment type="caution">
    <text evidence="15">The sequence shown here is derived from an EMBL/GenBank/DDBJ whole genome shotgun (WGS) entry which is preliminary data.</text>
</comment>
<dbReference type="InterPro" id="IPR012340">
    <property type="entry name" value="NA-bd_OB-fold"/>
</dbReference>
<dbReference type="SUPFAM" id="SSF50249">
    <property type="entry name" value="Nucleic acid-binding proteins"/>
    <property type="match status" value="1"/>
</dbReference>
<dbReference type="NCBIfam" id="TIGR00499">
    <property type="entry name" value="lysS_bact"/>
    <property type="match status" value="1"/>
</dbReference>
<accession>A0A9P4MYK8</accession>
<evidence type="ECO:0000313" key="16">
    <source>
        <dbReference type="Proteomes" id="UP000800093"/>
    </source>
</evidence>
<dbReference type="Pfam" id="PF00152">
    <property type="entry name" value="tRNA-synt_2"/>
    <property type="match status" value="1"/>
</dbReference>
<evidence type="ECO:0000256" key="1">
    <source>
        <dbReference type="ARBA" id="ARBA00004496"/>
    </source>
</evidence>
<dbReference type="CDD" id="cd04322">
    <property type="entry name" value="LysRS_N"/>
    <property type="match status" value="1"/>
</dbReference>
<evidence type="ECO:0000256" key="9">
    <source>
        <dbReference type="ARBA" id="ARBA00023146"/>
    </source>
</evidence>
<dbReference type="NCBIfam" id="NF001756">
    <property type="entry name" value="PRK00484.1"/>
    <property type="match status" value="1"/>
</dbReference>
<dbReference type="InterPro" id="IPR002313">
    <property type="entry name" value="Lys-tRNA-ligase_II"/>
</dbReference>
<dbReference type="InterPro" id="IPR004364">
    <property type="entry name" value="Aa-tRNA-synt_II"/>
</dbReference>
<protein>
    <recommendedName>
        <fullName evidence="12">Probable lysine--tRNA ligase, cytoplasmic</fullName>
        <ecNumber evidence="3">6.1.1.6</ecNumber>
    </recommendedName>
    <alternativeName>
        <fullName evidence="10">Lysyl-tRNA synthetase</fullName>
    </alternativeName>
</protein>
<dbReference type="AlphaFoldDB" id="A0A9P4MYK8"/>
<sequence length="602" mass="68948">MASAPLAEDAAQKLYDDPETGEKISKSELKRRTKQREAEKKKAEKAKTVVPSRPKKTEPNEEDLNPNQYFELRSRTINALRESKSPNPYPHKFHVNTNVREFLDKYEHVKSGETLGNVEIRVAVRIMSMRSAGNSLRFYDTKGSGDSVQIFCEANNHDQEASNNTPFAEHHNIFRRGDWIGVVGVPGRTNPKTRDVGELSVFAKQVVLLTPCLHQLPSQHYGFKDQEQRYRQRYLDLVMNNTTRQIFETRSRIIQYLRNFLTDRGFIEVETPMMNKIHGGASARPFITHHNDMNMDLYMRVAPELYLKQLVVGGLEKVFEIGRQFRNEDIDLTHNPEFTSAEFYWAFADYYDLMDLTEEMLSGMVKAVTGSYHTVLHREDTGKRYEINWERPWRRVPMIPTLEEMTGEKFPPADQMHTDETGQFLEKVLAKMNIECGAPRTNSRMIDKLVGDLIEPTCVNPTFIIGHPQVMSPLAKPDRNTPGLCERFEMFAATKELINAYTELNDPVIQRSLFAQQMADKDKGDDEAQPIDETFCQALEYGLPPTAGWGLGIDRLVMFLTDKYNIKEVLAFPLMKPVAEKATESSLPPNQLAEANVADKKD</sequence>
<evidence type="ECO:0000313" key="15">
    <source>
        <dbReference type="EMBL" id="KAF2262650.1"/>
    </source>
</evidence>
<dbReference type="HAMAP" id="MF_00252">
    <property type="entry name" value="Lys_tRNA_synth_class2"/>
    <property type="match status" value="1"/>
</dbReference>
<dbReference type="Gene3D" id="2.40.50.140">
    <property type="entry name" value="Nucleic acid-binding proteins"/>
    <property type="match status" value="1"/>
</dbReference>
<dbReference type="Proteomes" id="UP000800093">
    <property type="component" value="Unassembled WGS sequence"/>
</dbReference>
<dbReference type="GO" id="GO:0000049">
    <property type="term" value="F:tRNA binding"/>
    <property type="evidence" value="ECO:0007669"/>
    <property type="project" value="TreeGrafter"/>
</dbReference>
<dbReference type="FunFam" id="3.30.930.10:FF:000238">
    <property type="entry name" value="Lysine--tRNA ligase"/>
    <property type="match status" value="1"/>
</dbReference>
<dbReference type="InterPro" id="IPR044136">
    <property type="entry name" value="Lys-tRNA-ligase_II_N"/>
</dbReference>
<dbReference type="GO" id="GO:0005524">
    <property type="term" value="F:ATP binding"/>
    <property type="evidence" value="ECO:0007669"/>
    <property type="project" value="UniProtKB-KW"/>
</dbReference>
<dbReference type="EMBL" id="ML986638">
    <property type="protein sequence ID" value="KAF2262650.1"/>
    <property type="molecule type" value="Genomic_DNA"/>
</dbReference>
<evidence type="ECO:0000256" key="4">
    <source>
        <dbReference type="ARBA" id="ARBA00022490"/>
    </source>
</evidence>
<dbReference type="PRINTS" id="PR00982">
    <property type="entry name" value="TRNASYNTHLYS"/>
</dbReference>
<dbReference type="SUPFAM" id="SSF55681">
    <property type="entry name" value="Class II aaRS and biotin synthetases"/>
    <property type="match status" value="1"/>
</dbReference>